<dbReference type="InterPro" id="IPR016135">
    <property type="entry name" value="UBQ-conjugating_enzyme/RWD"/>
</dbReference>
<evidence type="ECO:0000256" key="6">
    <source>
        <dbReference type="ARBA" id="ARBA00023054"/>
    </source>
</evidence>
<feature type="compositionally biased region" description="Pro residues" evidence="8">
    <location>
        <begin position="218"/>
        <end position="235"/>
    </location>
</feature>
<dbReference type="Pfam" id="PF05743">
    <property type="entry name" value="UEV"/>
    <property type="match status" value="1"/>
</dbReference>
<dbReference type="PANTHER" id="PTHR23306">
    <property type="entry name" value="TUMOR SUSCEPTIBILITY GENE 101 PROTEIN-RELATED"/>
    <property type="match status" value="1"/>
</dbReference>
<dbReference type="PANTHER" id="PTHR23306:SF3">
    <property type="entry name" value="TUMOR SUPPRESSOR PROTEIN 101"/>
    <property type="match status" value="1"/>
</dbReference>
<dbReference type="GO" id="GO:0043162">
    <property type="term" value="P:ubiquitin-dependent protein catabolic process via the multivesicular body sorting pathway"/>
    <property type="evidence" value="ECO:0007669"/>
    <property type="project" value="UniProtKB-ARBA"/>
</dbReference>
<feature type="compositionally biased region" description="Pro residues" evidence="8">
    <location>
        <begin position="387"/>
        <end position="405"/>
    </location>
</feature>
<feature type="compositionally biased region" description="Low complexity" evidence="8">
    <location>
        <begin position="304"/>
        <end position="314"/>
    </location>
</feature>
<feature type="compositionally biased region" description="Polar residues" evidence="8">
    <location>
        <begin position="175"/>
        <end position="193"/>
    </location>
</feature>
<feature type="compositionally biased region" description="Low complexity" evidence="8">
    <location>
        <begin position="416"/>
        <end position="432"/>
    </location>
</feature>
<feature type="compositionally biased region" description="Polar residues" evidence="8">
    <location>
        <begin position="256"/>
        <end position="279"/>
    </location>
</feature>
<feature type="compositionally biased region" description="Pro residues" evidence="8">
    <location>
        <begin position="195"/>
        <end position="204"/>
    </location>
</feature>
<dbReference type="PROSITE" id="PS51312">
    <property type="entry name" value="SB"/>
    <property type="match status" value="1"/>
</dbReference>
<feature type="domain" description="SB" evidence="9">
    <location>
        <begin position="544"/>
        <end position="612"/>
    </location>
</feature>
<comment type="similarity">
    <text evidence="2">Belongs to the ubiquitin-conjugating enzyme family. UEV subfamily.</text>
</comment>
<gene>
    <name evidence="11" type="ORF">LTR84_005094</name>
</gene>
<feature type="compositionally biased region" description="Low complexity" evidence="8">
    <location>
        <begin position="355"/>
        <end position="386"/>
    </location>
</feature>
<dbReference type="EMBL" id="JAVRRD010000002">
    <property type="protein sequence ID" value="KAK5063018.1"/>
    <property type="molecule type" value="Genomic_DNA"/>
</dbReference>
<dbReference type="RefSeq" id="XP_064711290.1">
    <property type="nucleotide sequence ID" value="XM_064848666.1"/>
</dbReference>
<comment type="caution">
    <text evidence="11">The sequence shown here is derived from an EMBL/GenBank/DDBJ whole genome shotgun (WGS) entry which is preliminary data.</text>
</comment>
<dbReference type="Proteomes" id="UP001358417">
    <property type="component" value="Unassembled WGS sequence"/>
</dbReference>
<evidence type="ECO:0000313" key="12">
    <source>
        <dbReference type="Proteomes" id="UP001358417"/>
    </source>
</evidence>
<dbReference type="GO" id="GO:0043130">
    <property type="term" value="F:ubiquitin binding"/>
    <property type="evidence" value="ECO:0007669"/>
    <property type="project" value="TreeGrafter"/>
</dbReference>
<evidence type="ECO:0000256" key="1">
    <source>
        <dbReference type="ARBA" id="ARBA00004177"/>
    </source>
</evidence>
<evidence type="ECO:0008006" key="13">
    <source>
        <dbReference type="Google" id="ProtNLM"/>
    </source>
</evidence>
<keyword evidence="3 7" id="KW-0813">Transport</keyword>
<feature type="domain" description="UEV" evidence="10">
    <location>
        <begin position="8"/>
        <end position="153"/>
    </location>
</feature>
<evidence type="ECO:0000313" key="11">
    <source>
        <dbReference type="EMBL" id="KAK5063018.1"/>
    </source>
</evidence>
<dbReference type="GO" id="GO:0072666">
    <property type="term" value="P:establishment of protein localization to vacuole"/>
    <property type="evidence" value="ECO:0007669"/>
    <property type="project" value="UniProtKB-ARBA"/>
</dbReference>
<reference evidence="11 12" key="1">
    <citation type="submission" date="2023-08" db="EMBL/GenBank/DDBJ databases">
        <title>Black Yeasts Isolated from many extreme environments.</title>
        <authorList>
            <person name="Coleine C."/>
            <person name="Stajich J.E."/>
            <person name="Selbmann L."/>
        </authorList>
    </citation>
    <scope>NUCLEOTIDE SEQUENCE [LARGE SCALE GENOMIC DNA]</scope>
    <source>
        <strain evidence="11 12">CCFEE 5792</strain>
    </source>
</reference>
<evidence type="ECO:0000259" key="9">
    <source>
        <dbReference type="PROSITE" id="PS51312"/>
    </source>
</evidence>
<dbReference type="InterPro" id="IPR052070">
    <property type="entry name" value="ESCRT-I_UEV_domain"/>
</dbReference>
<evidence type="ECO:0000256" key="5">
    <source>
        <dbReference type="ARBA" id="ARBA00022927"/>
    </source>
</evidence>
<organism evidence="11 12">
    <name type="scientific">Exophiala bonariae</name>
    <dbReference type="NCBI Taxonomy" id="1690606"/>
    <lineage>
        <taxon>Eukaryota</taxon>
        <taxon>Fungi</taxon>
        <taxon>Dikarya</taxon>
        <taxon>Ascomycota</taxon>
        <taxon>Pezizomycotina</taxon>
        <taxon>Eurotiomycetes</taxon>
        <taxon>Chaetothyriomycetidae</taxon>
        <taxon>Chaetothyriales</taxon>
        <taxon>Herpotrichiellaceae</taxon>
        <taxon>Exophiala</taxon>
    </lineage>
</organism>
<protein>
    <recommendedName>
        <fullName evidence="13">UEV domain-containing protein</fullName>
    </recommendedName>
</protein>
<dbReference type="InterPro" id="IPR017916">
    <property type="entry name" value="SB_dom"/>
</dbReference>
<dbReference type="SUPFAM" id="SSF54495">
    <property type="entry name" value="UBC-like"/>
    <property type="match status" value="1"/>
</dbReference>
<keyword evidence="5 7" id="KW-0653">Protein transport</keyword>
<dbReference type="Gene3D" id="6.10.140.820">
    <property type="match status" value="1"/>
</dbReference>
<evidence type="ECO:0000256" key="4">
    <source>
        <dbReference type="ARBA" id="ARBA00022753"/>
    </source>
</evidence>
<evidence type="ECO:0000256" key="7">
    <source>
        <dbReference type="PROSITE-ProRule" id="PRU00644"/>
    </source>
</evidence>
<evidence type="ECO:0000256" key="3">
    <source>
        <dbReference type="ARBA" id="ARBA00022448"/>
    </source>
</evidence>
<evidence type="ECO:0000256" key="2">
    <source>
        <dbReference type="ARBA" id="ARBA00009594"/>
    </source>
</evidence>
<feature type="region of interest" description="Disordered" evidence="8">
    <location>
        <begin position="149"/>
        <end position="435"/>
    </location>
</feature>
<dbReference type="InterPro" id="IPR008883">
    <property type="entry name" value="UEV_N"/>
</dbReference>
<evidence type="ECO:0000259" key="10">
    <source>
        <dbReference type="PROSITE" id="PS51322"/>
    </source>
</evidence>
<keyword evidence="4" id="KW-0967">Endosome</keyword>
<keyword evidence="6" id="KW-0175">Coiled coil</keyword>
<keyword evidence="12" id="KW-1185">Reference proteome</keyword>
<dbReference type="Pfam" id="PF09454">
    <property type="entry name" value="Vps23_core"/>
    <property type="match status" value="1"/>
</dbReference>
<accession>A0AAV9NNR8</accession>
<comment type="subcellular location">
    <subcellularLocation>
        <location evidence="1">Endosome</location>
    </subcellularLocation>
</comment>
<dbReference type="InterPro" id="IPR037202">
    <property type="entry name" value="ESCRT_assembly_dom"/>
</dbReference>
<dbReference type="GO" id="GO:0006886">
    <property type="term" value="P:intracellular protein transport"/>
    <property type="evidence" value="ECO:0007669"/>
    <property type="project" value="UniProtKB-ARBA"/>
</dbReference>
<sequence>MAGGVPQKTLSWLYDVLKREYRDPNRAYSDLAHVLGRHPGFGPRTDVYTFENGSSALLVHLQGTIPVNFRGSTYRFPVSLWAPHTYPYDAPIAYVTPTDGMVIRPGQYVGGDGRIYHPYLAQWRDAWDRSSILEFLSILSDVFAKEPPVMSRTQQNQQRQPQQIPPPVPPLPREVQSQGVAPGTSYSSTQSPRASPGPPPPPPKDFTQAGSSSGPGSSGPPAPRPGRYDAPPPLPSEGQPWPQAPYGNGNAPRPTSGMNYMPQRTSSLRQSTPAQQSHPSPGYDQPQPQQPQQPQYRPQPPRPGDIQQQQYSQHQPPPLQISDPRNGPQAQTHNQNWQRQPPPPTQGYNERPTTHHYSQSTSQPHPPQQQQHGPPYGQPQQPHYHQGPPPPSQQPQPQPAKPAAPPNLLDSPFDLPLPTSNTSTSSTTIPSNPNIPVPPIPVNPEKEALLTHLSHQLTQSLHQQITQSTTALPALSSQNLALQSTLQTLSHELTQLQTLHTTLTSNLNLLSTSLSKSDKVITSAHARSAANDVPAVDEMLVPPNVVARQLYDAACEERGIEAAILALQEGFVRGRIGGDVWSRRTRELAREGFKRRWVERKVARGMALDMGMLGNGV</sequence>
<name>A0AAV9NNR8_9EURO</name>
<dbReference type="GO" id="GO:0000813">
    <property type="term" value="C:ESCRT I complex"/>
    <property type="evidence" value="ECO:0007669"/>
    <property type="project" value="TreeGrafter"/>
</dbReference>
<feature type="compositionally biased region" description="Pro residues" evidence="8">
    <location>
        <begin position="163"/>
        <end position="172"/>
    </location>
</feature>
<dbReference type="SUPFAM" id="SSF140111">
    <property type="entry name" value="Endosomal sorting complex assembly domain"/>
    <property type="match status" value="1"/>
</dbReference>
<dbReference type="Gene3D" id="3.10.110.10">
    <property type="entry name" value="Ubiquitin Conjugating Enzyme"/>
    <property type="match status" value="1"/>
</dbReference>
<dbReference type="CDD" id="cd11685">
    <property type="entry name" value="UEV_TSG101-like"/>
    <property type="match status" value="1"/>
</dbReference>
<evidence type="ECO:0000256" key="8">
    <source>
        <dbReference type="SAM" id="MobiDB-lite"/>
    </source>
</evidence>
<dbReference type="PROSITE" id="PS51322">
    <property type="entry name" value="UEV"/>
    <property type="match status" value="1"/>
</dbReference>
<feature type="compositionally biased region" description="Low complexity" evidence="8">
    <location>
        <begin position="281"/>
        <end position="296"/>
    </location>
</feature>
<feature type="compositionally biased region" description="Polar residues" evidence="8">
    <location>
        <begin position="328"/>
        <end position="339"/>
    </location>
</feature>
<dbReference type="GeneID" id="89973272"/>
<proteinExistence type="inferred from homology"/>
<dbReference type="AlphaFoldDB" id="A0AAV9NNR8"/>